<dbReference type="GO" id="GO:0004347">
    <property type="term" value="F:glucose-6-phosphate isomerase activity"/>
    <property type="evidence" value="ECO:0007669"/>
    <property type="project" value="UniProtKB-EC"/>
</dbReference>
<dbReference type="GO" id="GO:0006096">
    <property type="term" value="P:glycolytic process"/>
    <property type="evidence" value="ECO:0007669"/>
    <property type="project" value="UniProtKB-UniPathway"/>
</dbReference>
<comment type="caution">
    <text evidence="8">The sequence shown here is derived from an EMBL/GenBank/DDBJ whole genome shotgun (WGS) entry which is preliminary data.</text>
</comment>
<dbReference type="InterPro" id="IPR010551">
    <property type="entry name" value="G6P_isomerase_prok"/>
</dbReference>
<organism evidence="8 9">
    <name type="scientific">Candidatus Daviesbacteria bacterium RIFCSPLOWO2_01_FULL_39_12</name>
    <dbReference type="NCBI Taxonomy" id="1797785"/>
    <lineage>
        <taxon>Bacteria</taxon>
        <taxon>Candidatus Daviesiibacteriota</taxon>
    </lineage>
</organism>
<dbReference type="SUPFAM" id="SSF51182">
    <property type="entry name" value="RmlC-like cupins"/>
    <property type="match status" value="1"/>
</dbReference>
<keyword evidence="4" id="KW-0312">Gluconeogenesis</keyword>
<evidence type="ECO:0000256" key="5">
    <source>
        <dbReference type="ARBA" id="ARBA00023152"/>
    </source>
</evidence>
<dbReference type="Pfam" id="PF06560">
    <property type="entry name" value="GPI"/>
    <property type="match status" value="1"/>
</dbReference>
<dbReference type="EC" id="5.3.1.9" evidence="3"/>
<protein>
    <recommendedName>
        <fullName evidence="3">glucose-6-phosphate isomerase</fullName>
        <ecNumber evidence="3">5.3.1.9</ecNumber>
    </recommendedName>
</protein>
<feature type="domain" description="Glucose-6-phosphate isomerase prokaryote" evidence="7">
    <location>
        <begin position="32"/>
        <end position="149"/>
    </location>
</feature>
<dbReference type="GO" id="GO:0006094">
    <property type="term" value="P:gluconeogenesis"/>
    <property type="evidence" value="ECO:0007669"/>
    <property type="project" value="UniProtKB-KW"/>
</dbReference>
<dbReference type="InterPro" id="IPR014710">
    <property type="entry name" value="RmlC-like_jellyroll"/>
</dbReference>
<proteinExistence type="inferred from homology"/>
<dbReference type="AlphaFoldDB" id="A0A1F5KMY3"/>
<evidence type="ECO:0000256" key="6">
    <source>
        <dbReference type="ARBA" id="ARBA00029321"/>
    </source>
</evidence>
<dbReference type="UniPathway" id="UPA00109">
    <property type="reaction ID" value="UER00181"/>
</dbReference>
<dbReference type="STRING" id="1797785.A3B45_04555"/>
<evidence type="ECO:0000313" key="8">
    <source>
        <dbReference type="EMBL" id="OGE42204.1"/>
    </source>
</evidence>
<comment type="similarity">
    <text evidence="2">Belongs to the archaeal-type GPI family.</text>
</comment>
<dbReference type="EMBL" id="MFDM01000029">
    <property type="protein sequence ID" value="OGE42204.1"/>
    <property type="molecule type" value="Genomic_DNA"/>
</dbReference>
<gene>
    <name evidence="8" type="ORF">A3B45_04555</name>
</gene>
<dbReference type="InterPro" id="IPR011051">
    <property type="entry name" value="RmlC_Cupin_sf"/>
</dbReference>
<evidence type="ECO:0000256" key="1">
    <source>
        <dbReference type="ARBA" id="ARBA00004926"/>
    </source>
</evidence>
<evidence type="ECO:0000259" key="7">
    <source>
        <dbReference type="Pfam" id="PF06560"/>
    </source>
</evidence>
<evidence type="ECO:0000256" key="3">
    <source>
        <dbReference type="ARBA" id="ARBA00011952"/>
    </source>
</evidence>
<evidence type="ECO:0000256" key="2">
    <source>
        <dbReference type="ARBA" id="ARBA00006542"/>
    </source>
</evidence>
<sequence>MIITKTHKDLRDVLLEPKAPGVKDAYSIIPELEQSITILSPGKNGMEFNKTHGHFHKGQTVEIFNCLSGQGLMILQRNDEVGEAKEFKVITLHPGKQVAIPAGFGHGLVNIGRTFLVVSDNTSSSPQAQNYKTVKQKRGFAYYVVEKKGDVGFEPNPNYKVHPQITTE</sequence>
<name>A0A1F5KMY3_9BACT</name>
<dbReference type="Proteomes" id="UP000178565">
    <property type="component" value="Unassembled WGS sequence"/>
</dbReference>
<evidence type="ECO:0000256" key="4">
    <source>
        <dbReference type="ARBA" id="ARBA00022432"/>
    </source>
</evidence>
<comment type="catalytic activity">
    <reaction evidence="6">
        <text>alpha-D-glucose 6-phosphate = beta-D-fructose 6-phosphate</text>
        <dbReference type="Rhea" id="RHEA:11816"/>
        <dbReference type="ChEBI" id="CHEBI:57634"/>
        <dbReference type="ChEBI" id="CHEBI:58225"/>
        <dbReference type="EC" id="5.3.1.9"/>
    </reaction>
</comment>
<evidence type="ECO:0000313" key="9">
    <source>
        <dbReference type="Proteomes" id="UP000178565"/>
    </source>
</evidence>
<comment type="pathway">
    <text evidence="1">Carbohydrate degradation; glycolysis; D-glyceraldehyde 3-phosphate and glycerone phosphate from D-glucose: step 2/4.</text>
</comment>
<dbReference type="GO" id="GO:0005737">
    <property type="term" value="C:cytoplasm"/>
    <property type="evidence" value="ECO:0007669"/>
    <property type="project" value="InterPro"/>
</dbReference>
<dbReference type="Gene3D" id="2.60.120.10">
    <property type="entry name" value="Jelly Rolls"/>
    <property type="match status" value="1"/>
</dbReference>
<keyword evidence="5" id="KW-0324">Glycolysis</keyword>
<accession>A0A1F5KMY3</accession>
<reference evidence="8 9" key="1">
    <citation type="journal article" date="2016" name="Nat. Commun.">
        <title>Thousands of microbial genomes shed light on interconnected biogeochemical processes in an aquifer system.</title>
        <authorList>
            <person name="Anantharaman K."/>
            <person name="Brown C.T."/>
            <person name="Hug L.A."/>
            <person name="Sharon I."/>
            <person name="Castelle C.J."/>
            <person name="Probst A.J."/>
            <person name="Thomas B.C."/>
            <person name="Singh A."/>
            <person name="Wilkins M.J."/>
            <person name="Karaoz U."/>
            <person name="Brodie E.L."/>
            <person name="Williams K.H."/>
            <person name="Hubbard S.S."/>
            <person name="Banfield J.F."/>
        </authorList>
    </citation>
    <scope>NUCLEOTIDE SEQUENCE [LARGE SCALE GENOMIC DNA]</scope>
</reference>